<keyword evidence="1" id="KW-0472">Membrane</keyword>
<feature type="transmembrane region" description="Helical" evidence="1">
    <location>
        <begin position="44"/>
        <end position="67"/>
    </location>
</feature>
<dbReference type="Proteomes" id="UP000297245">
    <property type="component" value="Unassembled WGS sequence"/>
</dbReference>
<dbReference type="EMBL" id="ML179199">
    <property type="protein sequence ID" value="THU95457.1"/>
    <property type="molecule type" value="Genomic_DNA"/>
</dbReference>
<feature type="transmembrane region" description="Helical" evidence="1">
    <location>
        <begin position="79"/>
        <end position="98"/>
    </location>
</feature>
<feature type="transmembrane region" description="Helical" evidence="1">
    <location>
        <begin position="104"/>
        <end position="124"/>
    </location>
</feature>
<gene>
    <name evidence="2" type="ORF">K435DRAFT_798109</name>
</gene>
<evidence type="ECO:0000313" key="2">
    <source>
        <dbReference type="EMBL" id="THU95457.1"/>
    </source>
</evidence>
<protein>
    <submittedName>
        <fullName evidence="2">Uncharacterized protein</fullName>
    </submittedName>
</protein>
<proteinExistence type="predicted"/>
<dbReference type="AlphaFoldDB" id="A0A4S8M0A5"/>
<name>A0A4S8M0A5_DENBC</name>
<sequence>MSGSVTITVPSTGTTALPEAGAAPMGPIPVPGISLPAFDNTLGALYIGSTIATLLYGIICLQIFIYITSPRVQRDHKALKFFVICLELSVCELVTFLALPKATIYGAVGFLAPKTYLNTFLALLNAREYMRKKLNSDENSNAIISSSELPTSNQQNNKNLGGIHFSNPFNSSFSFTKNISNDHQCKYTSNWMTKLFLGFGKFH</sequence>
<keyword evidence="1" id="KW-1133">Transmembrane helix</keyword>
<dbReference type="OrthoDB" id="2535105at2759"/>
<keyword evidence="1" id="KW-0812">Transmembrane</keyword>
<accession>A0A4S8M0A5</accession>
<organism evidence="2 3">
    <name type="scientific">Dendrothele bispora (strain CBS 962.96)</name>
    <dbReference type="NCBI Taxonomy" id="1314807"/>
    <lineage>
        <taxon>Eukaryota</taxon>
        <taxon>Fungi</taxon>
        <taxon>Dikarya</taxon>
        <taxon>Basidiomycota</taxon>
        <taxon>Agaricomycotina</taxon>
        <taxon>Agaricomycetes</taxon>
        <taxon>Agaricomycetidae</taxon>
        <taxon>Agaricales</taxon>
        <taxon>Agaricales incertae sedis</taxon>
        <taxon>Dendrothele</taxon>
    </lineage>
</organism>
<keyword evidence="3" id="KW-1185">Reference proteome</keyword>
<evidence type="ECO:0000313" key="3">
    <source>
        <dbReference type="Proteomes" id="UP000297245"/>
    </source>
</evidence>
<evidence type="ECO:0000256" key="1">
    <source>
        <dbReference type="SAM" id="Phobius"/>
    </source>
</evidence>
<reference evidence="2 3" key="1">
    <citation type="journal article" date="2019" name="Nat. Ecol. Evol.">
        <title>Megaphylogeny resolves global patterns of mushroom evolution.</title>
        <authorList>
            <person name="Varga T."/>
            <person name="Krizsan K."/>
            <person name="Foldi C."/>
            <person name="Dima B."/>
            <person name="Sanchez-Garcia M."/>
            <person name="Sanchez-Ramirez S."/>
            <person name="Szollosi G.J."/>
            <person name="Szarkandi J.G."/>
            <person name="Papp V."/>
            <person name="Albert L."/>
            <person name="Andreopoulos W."/>
            <person name="Angelini C."/>
            <person name="Antonin V."/>
            <person name="Barry K.W."/>
            <person name="Bougher N.L."/>
            <person name="Buchanan P."/>
            <person name="Buyck B."/>
            <person name="Bense V."/>
            <person name="Catcheside P."/>
            <person name="Chovatia M."/>
            <person name="Cooper J."/>
            <person name="Damon W."/>
            <person name="Desjardin D."/>
            <person name="Finy P."/>
            <person name="Geml J."/>
            <person name="Haridas S."/>
            <person name="Hughes K."/>
            <person name="Justo A."/>
            <person name="Karasinski D."/>
            <person name="Kautmanova I."/>
            <person name="Kiss B."/>
            <person name="Kocsube S."/>
            <person name="Kotiranta H."/>
            <person name="LaButti K.M."/>
            <person name="Lechner B.E."/>
            <person name="Liimatainen K."/>
            <person name="Lipzen A."/>
            <person name="Lukacs Z."/>
            <person name="Mihaltcheva S."/>
            <person name="Morgado L.N."/>
            <person name="Niskanen T."/>
            <person name="Noordeloos M.E."/>
            <person name="Ohm R.A."/>
            <person name="Ortiz-Santana B."/>
            <person name="Ovrebo C."/>
            <person name="Racz N."/>
            <person name="Riley R."/>
            <person name="Savchenko A."/>
            <person name="Shiryaev A."/>
            <person name="Soop K."/>
            <person name="Spirin V."/>
            <person name="Szebenyi C."/>
            <person name="Tomsovsky M."/>
            <person name="Tulloss R.E."/>
            <person name="Uehling J."/>
            <person name="Grigoriev I.V."/>
            <person name="Vagvolgyi C."/>
            <person name="Papp T."/>
            <person name="Martin F.M."/>
            <person name="Miettinen O."/>
            <person name="Hibbett D.S."/>
            <person name="Nagy L.G."/>
        </authorList>
    </citation>
    <scope>NUCLEOTIDE SEQUENCE [LARGE SCALE GENOMIC DNA]</scope>
    <source>
        <strain evidence="2 3">CBS 962.96</strain>
    </source>
</reference>